<dbReference type="Proteomes" id="UP000094463">
    <property type="component" value="Chromosome"/>
</dbReference>
<keyword evidence="3" id="KW-0050">Antiport</keyword>
<dbReference type="InterPro" id="IPR050586">
    <property type="entry name" value="CPA3_Na-H_Antiporter_D"/>
</dbReference>
<accession>A0A1D7QU88</accession>
<feature type="transmembrane region" description="Helical" evidence="9">
    <location>
        <begin position="331"/>
        <end position="349"/>
    </location>
</feature>
<dbReference type="PANTHER" id="PTHR42703:SF1">
    <property type="entry name" value="NA(+)_H(+) ANTIPORTER SUBUNIT D1"/>
    <property type="match status" value="1"/>
</dbReference>
<feature type="transmembrane region" description="Helical" evidence="9">
    <location>
        <begin position="31"/>
        <end position="52"/>
    </location>
</feature>
<feature type="transmembrane region" description="Helical" evidence="9">
    <location>
        <begin position="162"/>
        <end position="182"/>
    </location>
</feature>
<evidence type="ECO:0000256" key="3">
    <source>
        <dbReference type="ARBA" id="ARBA00022449"/>
    </source>
</evidence>
<dbReference type="AlphaFoldDB" id="A0A1D7QU88"/>
<feature type="transmembrane region" description="Helical" evidence="9">
    <location>
        <begin position="64"/>
        <end position="94"/>
    </location>
</feature>
<feature type="domain" description="NADH:quinone oxidoreductase/Mrp antiporter transmembrane" evidence="10">
    <location>
        <begin position="127"/>
        <end position="420"/>
    </location>
</feature>
<evidence type="ECO:0000256" key="1">
    <source>
        <dbReference type="ARBA" id="ARBA00004651"/>
    </source>
</evidence>
<gene>
    <name evidence="11" type="primary">mrpD</name>
    <name evidence="11" type="ORF">BBEV_1189</name>
</gene>
<organism evidence="11 12">
    <name type="scientific">Salisediminibacterium beveridgei</name>
    <dbReference type="NCBI Taxonomy" id="632773"/>
    <lineage>
        <taxon>Bacteria</taxon>
        <taxon>Bacillati</taxon>
        <taxon>Bacillota</taxon>
        <taxon>Bacilli</taxon>
        <taxon>Bacillales</taxon>
        <taxon>Bacillaceae</taxon>
        <taxon>Salisediminibacterium</taxon>
    </lineage>
</organism>
<evidence type="ECO:0000256" key="8">
    <source>
        <dbReference type="RuleBase" id="RU000320"/>
    </source>
</evidence>
<keyword evidence="3" id="KW-0813">Transport</keyword>
<dbReference type="STRING" id="632773.BBEV_1189"/>
<reference evidence="11 12" key="1">
    <citation type="submission" date="2015-08" db="EMBL/GenBank/DDBJ databases">
        <title>The complete genome sequence of Bacillus beveridgei MLTeJB.</title>
        <authorList>
            <person name="Hanson T.E."/>
            <person name="Mesa C."/>
            <person name="Basesman S.M."/>
            <person name="Oremland R.S."/>
        </authorList>
    </citation>
    <scope>NUCLEOTIDE SEQUENCE [LARGE SCALE GENOMIC DNA]</scope>
    <source>
        <strain evidence="11 12">MLTeJB</strain>
    </source>
</reference>
<evidence type="ECO:0000256" key="6">
    <source>
        <dbReference type="ARBA" id="ARBA00022989"/>
    </source>
</evidence>
<evidence type="ECO:0000313" key="12">
    <source>
        <dbReference type="Proteomes" id="UP000094463"/>
    </source>
</evidence>
<dbReference type="NCBIfam" id="NF005818">
    <property type="entry name" value="PRK07691.1"/>
    <property type="match status" value="1"/>
</dbReference>
<keyword evidence="6 9" id="KW-1133">Transmembrane helix</keyword>
<dbReference type="InterPro" id="IPR003918">
    <property type="entry name" value="NADH_UbQ_OxRdtase"/>
</dbReference>
<dbReference type="PATRIC" id="fig|632773.3.peg.1260"/>
<keyword evidence="5 8" id="KW-0812">Transmembrane</keyword>
<evidence type="ECO:0000259" key="10">
    <source>
        <dbReference type="Pfam" id="PF00361"/>
    </source>
</evidence>
<dbReference type="GO" id="GO:0015297">
    <property type="term" value="F:antiporter activity"/>
    <property type="evidence" value="ECO:0007669"/>
    <property type="project" value="UniProtKB-KW"/>
</dbReference>
<feature type="transmembrane region" description="Helical" evidence="9">
    <location>
        <begin position="130"/>
        <end position="150"/>
    </location>
</feature>
<dbReference type="RefSeq" id="WP_069364630.1">
    <property type="nucleotide sequence ID" value="NZ_CP012502.1"/>
</dbReference>
<evidence type="ECO:0000256" key="4">
    <source>
        <dbReference type="ARBA" id="ARBA00022475"/>
    </source>
</evidence>
<dbReference type="EMBL" id="CP012502">
    <property type="protein sequence ID" value="AOM82557.1"/>
    <property type="molecule type" value="Genomic_DNA"/>
</dbReference>
<keyword evidence="7 9" id="KW-0472">Membrane</keyword>
<feature type="transmembrane region" description="Helical" evidence="9">
    <location>
        <begin position="106"/>
        <end position="124"/>
    </location>
</feature>
<dbReference type="GO" id="GO:0005886">
    <property type="term" value="C:plasma membrane"/>
    <property type="evidence" value="ECO:0007669"/>
    <property type="project" value="UniProtKB-SubCell"/>
</dbReference>
<feature type="transmembrane region" description="Helical" evidence="9">
    <location>
        <begin position="404"/>
        <end position="429"/>
    </location>
</feature>
<keyword evidence="12" id="KW-1185">Reference proteome</keyword>
<dbReference type="InterPro" id="IPR001750">
    <property type="entry name" value="ND/Mrp_TM"/>
</dbReference>
<comment type="subcellular location">
    <subcellularLocation>
        <location evidence="1">Cell membrane</location>
        <topology evidence="1">Multi-pass membrane protein</topology>
    </subcellularLocation>
    <subcellularLocation>
        <location evidence="8">Membrane</location>
        <topology evidence="8">Multi-pass membrane protein</topology>
    </subcellularLocation>
</comment>
<dbReference type="OrthoDB" id="9811718at2"/>
<feature type="transmembrane region" description="Helical" evidence="9">
    <location>
        <begin position="449"/>
        <end position="470"/>
    </location>
</feature>
<dbReference type="Pfam" id="PF00361">
    <property type="entry name" value="Proton_antipo_M"/>
    <property type="match status" value="1"/>
</dbReference>
<evidence type="ECO:0000256" key="7">
    <source>
        <dbReference type="ARBA" id="ARBA00023136"/>
    </source>
</evidence>
<proteinExistence type="inferred from homology"/>
<dbReference type="GO" id="GO:0008137">
    <property type="term" value="F:NADH dehydrogenase (ubiquinone) activity"/>
    <property type="evidence" value="ECO:0007669"/>
    <property type="project" value="InterPro"/>
</dbReference>
<feature type="transmembrane region" description="Helical" evidence="9">
    <location>
        <begin position="6"/>
        <end position="22"/>
    </location>
</feature>
<dbReference type="GO" id="GO:0042773">
    <property type="term" value="P:ATP synthesis coupled electron transport"/>
    <property type="evidence" value="ECO:0007669"/>
    <property type="project" value="InterPro"/>
</dbReference>
<dbReference type="KEGG" id="bbev:BBEV_1189"/>
<evidence type="ECO:0000256" key="5">
    <source>
        <dbReference type="ARBA" id="ARBA00022692"/>
    </source>
</evidence>
<protein>
    <submittedName>
        <fullName evidence="11">Na(+) H(+) antiporter subunit D</fullName>
    </submittedName>
</protein>
<name>A0A1D7QU88_9BACI</name>
<keyword evidence="4" id="KW-1003">Cell membrane</keyword>
<sequence length="497" mass="54874">MINLVVLPILIPLLIGVVLIFFKEYKNLQRILTVSSMLLVLLASTTLVYFAYADGIQTLALGDWPAPFGIILVGDLLSASLVWLASILGLVTLFYTYQTFTAEREYHYFHSFFLFLIVGVNGSFLTGDLFNLFVFFEVMLISSFILISFGSKKYQLRESLKYVIINTVSSMFFIIAVAYIYGVTGTLNMADLSIKVGELYEAGNSGILTVIGLVFLFVFGTKSAIFPLYFWLPHSYFAPPAAMAALFGGLLTKVGVYTVMRMYTLIFHHDQLIFNVLLIVGGLTMFIGVLGAVAQFDFKRILAVHIVSQVGYMIMGIGIGTSLAIAGTFYFLAHNIIVKSALFFFAGATEHVSGTTHLKKMSGLLKTHPYLGWLFFISAISLAGIPPLSGFFGKFALVVAGLEAGHYFVIFVSLLTGVLTLFSMMKIFITSFWGEVKFPDHAESEKKPVGRLLIPILPLVFLTILLGVAAEPFFAFSLEMGEQLTDPSIYIESVLKE</sequence>
<dbReference type="PRINTS" id="PR01437">
    <property type="entry name" value="NUOXDRDTASE4"/>
</dbReference>
<feature type="transmembrane region" description="Helical" evidence="9">
    <location>
        <begin position="272"/>
        <end position="294"/>
    </location>
</feature>
<comment type="similarity">
    <text evidence="2">Belongs to the CPA3 antiporters (TC 2.A.63) subunit D family.</text>
</comment>
<dbReference type="PANTHER" id="PTHR42703">
    <property type="entry name" value="NADH DEHYDROGENASE"/>
    <property type="match status" value="1"/>
</dbReference>
<feature type="transmembrane region" description="Helical" evidence="9">
    <location>
        <begin position="370"/>
        <end position="392"/>
    </location>
</feature>
<feature type="transmembrane region" description="Helical" evidence="9">
    <location>
        <begin position="301"/>
        <end position="325"/>
    </location>
</feature>
<evidence type="ECO:0000256" key="2">
    <source>
        <dbReference type="ARBA" id="ARBA00005346"/>
    </source>
</evidence>
<evidence type="ECO:0000256" key="9">
    <source>
        <dbReference type="SAM" id="Phobius"/>
    </source>
</evidence>
<feature type="transmembrane region" description="Helical" evidence="9">
    <location>
        <begin position="202"/>
        <end position="220"/>
    </location>
</feature>
<evidence type="ECO:0000313" key="11">
    <source>
        <dbReference type="EMBL" id="AOM82557.1"/>
    </source>
</evidence>